<gene>
    <name evidence="1" type="ORF">JI749_12355</name>
</gene>
<dbReference type="EMBL" id="CP068047">
    <property type="protein sequence ID" value="QQR35161.1"/>
    <property type="molecule type" value="Genomic_DNA"/>
</dbReference>
<evidence type="ECO:0000313" key="2">
    <source>
        <dbReference type="Proteomes" id="UP000595460"/>
    </source>
</evidence>
<dbReference type="RefSeq" id="WP_201654240.1">
    <property type="nucleotide sequence ID" value="NZ_CP068047.1"/>
</dbReference>
<keyword evidence="1" id="KW-0418">Kinase</keyword>
<keyword evidence="1" id="KW-0808">Transferase</keyword>
<reference evidence="1 2" key="1">
    <citation type="submission" date="2021-01" db="EMBL/GenBank/DDBJ databases">
        <title>Genome seq and assembly of Devosia sp. G19.</title>
        <authorList>
            <person name="Chhetri G."/>
        </authorList>
    </citation>
    <scope>NUCLEOTIDE SEQUENCE [LARGE SCALE GENOMIC DNA]</scope>
    <source>
        <strain evidence="1 2">G19</strain>
    </source>
</reference>
<dbReference type="InterPro" id="IPR027417">
    <property type="entry name" value="P-loop_NTPase"/>
</dbReference>
<dbReference type="GO" id="GO:0016301">
    <property type="term" value="F:kinase activity"/>
    <property type="evidence" value="ECO:0007669"/>
    <property type="project" value="UniProtKB-KW"/>
</dbReference>
<dbReference type="Proteomes" id="UP000595460">
    <property type="component" value="Chromosome"/>
</dbReference>
<organism evidence="1 2">
    <name type="scientific">Devosia oryziradicis</name>
    <dbReference type="NCBI Taxonomy" id="2801335"/>
    <lineage>
        <taxon>Bacteria</taxon>
        <taxon>Pseudomonadati</taxon>
        <taxon>Pseudomonadota</taxon>
        <taxon>Alphaproteobacteria</taxon>
        <taxon>Hyphomicrobiales</taxon>
        <taxon>Devosiaceae</taxon>
        <taxon>Devosia</taxon>
    </lineage>
</organism>
<protein>
    <submittedName>
        <fullName evidence="1">Nucleoside kinase</fullName>
    </submittedName>
</protein>
<accession>A0ABX7BT93</accession>
<evidence type="ECO:0000313" key="1">
    <source>
        <dbReference type="EMBL" id="QQR35161.1"/>
    </source>
</evidence>
<keyword evidence="2" id="KW-1185">Reference proteome</keyword>
<name>A0ABX7BT93_9HYPH</name>
<dbReference type="Gene3D" id="3.40.50.300">
    <property type="entry name" value="P-loop containing nucleotide triphosphate hydrolases"/>
    <property type="match status" value="1"/>
</dbReference>
<dbReference type="SUPFAM" id="SSF52540">
    <property type="entry name" value="P-loop containing nucleoside triphosphate hydrolases"/>
    <property type="match status" value="1"/>
</dbReference>
<sequence length="167" mass="18934">MGRRNYLIEGSSGAGKTTIATELERRGYHAVHGDRVLAYQGDPETGERVTPPPGDLDFLNDHHIWDLGKVLAILADPTHEMTFFCGGSRNWHKFIHRLDGVFLLQLDRATLERRMDLRVNEWGSEPDERAMVMALHESGRNQPREGIRIDATRPLAEVVDTILAHCR</sequence>
<proteinExistence type="predicted"/>